<accession>A0A4Y2PB13</accession>
<dbReference type="EMBL" id="BGPR01011012">
    <property type="protein sequence ID" value="GBN49165.1"/>
    <property type="molecule type" value="Genomic_DNA"/>
</dbReference>
<sequence>MDTRHPSQLAAVQHHKTGAGTFCPSGHCRYPIHLLFTKGLLGSPWLGVKWYHPGDLERERNQGTGRKLRVELPELAWLPSLKVGSWRGANELTMLHGVKNTHPFRWAT</sequence>
<protein>
    <submittedName>
        <fullName evidence="1">Uncharacterized protein</fullName>
    </submittedName>
</protein>
<evidence type="ECO:0000313" key="2">
    <source>
        <dbReference type="Proteomes" id="UP000499080"/>
    </source>
</evidence>
<dbReference type="Proteomes" id="UP000499080">
    <property type="component" value="Unassembled WGS sequence"/>
</dbReference>
<gene>
    <name evidence="1" type="ORF">AVEN_269788_1</name>
</gene>
<reference evidence="1 2" key="1">
    <citation type="journal article" date="2019" name="Sci. Rep.">
        <title>Orb-weaving spider Araneus ventricosus genome elucidates the spidroin gene catalogue.</title>
        <authorList>
            <person name="Kono N."/>
            <person name="Nakamura H."/>
            <person name="Ohtoshi R."/>
            <person name="Moran D.A.P."/>
            <person name="Shinohara A."/>
            <person name="Yoshida Y."/>
            <person name="Fujiwara M."/>
            <person name="Mori M."/>
            <person name="Tomita M."/>
            <person name="Arakawa K."/>
        </authorList>
    </citation>
    <scope>NUCLEOTIDE SEQUENCE [LARGE SCALE GENOMIC DNA]</scope>
</reference>
<proteinExistence type="predicted"/>
<evidence type="ECO:0000313" key="1">
    <source>
        <dbReference type="EMBL" id="GBN49165.1"/>
    </source>
</evidence>
<comment type="caution">
    <text evidence="1">The sequence shown here is derived from an EMBL/GenBank/DDBJ whole genome shotgun (WGS) entry which is preliminary data.</text>
</comment>
<name>A0A4Y2PB13_ARAVE</name>
<keyword evidence="2" id="KW-1185">Reference proteome</keyword>
<organism evidence="1 2">
    <name type="scientific">Araneus ventricosus</name>
    <name type="common">Orbweaver spider</name>
    <name type="synonym">Epeira ventricosa</name>
    <dbReference type="NCBI Taxonomy" id="182803"/>
    <lineage>
        <taxon>Eukaryota</taxon>
        <taxon>Metazoa</taxon>
        <taxon>Ecdysozoa</taxon>
        <taxon>Arthropoda</taxon>
        <taxon>Chelicerata</taxon>
        <taxon>Arachnida</taxon>
        <taxon>Araneae</taxon>
        <taxon>Araneomorphae</taxon>
        <taxon>Entelegynae</taxon>
        <taxon>Araneoidea</taxon>
        <taxon>Araneidae</taxon>
        <taxon>Araneus</taxon>
    </lineage>
</organism>
<dbReference type="AlphaFoldDB" id="A0A4Y2PB13"/>